<evidence type="ECO:0000256" key="7">
    <source>
        <dbReference type="SAM" id="Phobius"/>
    </source>
</evidence>
<feature type="transmembrane region" description="Helical" evidence="7">
    <location>
        <begin position="133"/>
        <end position="151"/>
    </location>
</feature>
<feature type="transmembrane region" description="Helical" evidence="7">
    <location>
        <begin position="241"/>
        <end position="266"/>
    </location>
</feature>
<keyword evidence="3 7" id="KW-0812">Transmembrane</keyword>
<organism evidence="9 10">
    <name type="scientific">Aminipila butyrica</name>
    <dbReference type="NCBI Taxonomy" id="433296"/>
    <lineage>
        <taxon>Bacteria</taxon>
        <taxon>Bacillati</taxon>
        <taxon>Bacillota</taxon>
        <taxon>Clostridia</taxon>
        <taxon>Peptostreptococcales</taxon>
        <taxon>Anaerovoracaceae</taxon>
        <taxon>Aminipila</taxon>
    </lineage>
</organism>
<dbReference type="Gene3D" id="1.20.1740.10">
    <property type="entry name" value="Amino acid/polyamine transporter I"/>
    <property type="match status" value="1"/>
</dbReference>
<dbReference type="PIRSF" id="PIRSF006060">
    <property type="entry name" value="AA_transporter"/>
    <property type="match status" value="1"/>
</dbReference>
<proteinExistence type="predicted"/>
<feature type="transmembrane region" description="Helical" evidence="7">
    <location>
        <begin position="21"/>
        <end position="43"/>
    </location>
</feature>
<feature type="transmembrane region" description="Helical" evidence="7">
    <location>
        <begin position="197"/>
        <end position="220"/>
    </location>
</feature>
<dbReference type="EMBL" id="CP048649">
    <property type="protein sequence ID" value="QIB68817.1"/>
    <property type="molecule type" value="Genomic_DNA"/>
</dbReference>
<gene>
    <name evidence="9" type="ORF">Ami103574_05545</name>
</gene>
<evidence type="ECO:0000313" key="10">
    <source>
        <dbReference type="Proteomes" id="UP000466848"/>
    </source>
</evidence>
<comment type="subcellular location">
    <subcellularLocation>
        <location evidence="1">Membrane</location>
        <topology evidence="1">Multi-pass membrane protein</topology>
    </subcellularLocation>
</comment>
<feature type="transmembrane region" description="Helical" evidence="7">
    <location>
        <begin position="163"/>
        <end position="185"/>
    </location>
</feature>
<evidence type="ECO:0000256" key="2">
    <source>
        <dbReference type="ARBA" id="ARBA00022448"/>
    </source>
</evidence>
<dbReference type="InterPro" id="IPR004841">
    <property type="entry name" value="AA-permease/SLC12A_dom"/>
</dbReference>
<feature type="transmembrane region" description="Helical" evidence="7">
    <location>
        <begin position="55"/>
        <end position="76"/>
    </location>
</feature>
<feature type="transmembrane region" description="Helical" evidence="7">
    <location>
        <begin position="435"/>
        <end position="454"/>
    </location>
</feature>
<dbReference type="Proteomes" id="UP000466848">
    <property type="component" value="Chromosome"/>
</dbReference>
<dbReference type="FunFam" id="1.20.1740.10:FF:000001">
    <property type="entry name" value="Amino acid permease"/>
    <property type="match status" value="1"/>
</dbReference>
<feature type="transmembrane region" description="Helical" evidence="7">
    <location>
        <begin position="364"/>
        <end position="388"/>
    </location>
</feature>
<evidence type="ECO:0000256" key="1">
    <source>
        <dbReference type="ARBA" id="ARBA00004141"/>
    </source>
</evidence>
<feature type="transmembrane region" description="Helical" evidence="7">
    <location>
        <begin position="336"/>
        <end position="358"/>
    </location>
</feature>
<evidence type="ECO:0000256" key="5">
    <source>
        <dbReference type="ARBA" id="ARBA00022989"/>
    </source>
</evidence>
<keyword evidence="10" id="KW-1185">Reference proteome</keyword>
<protein>
    <submittedName>
        <fullName evidence="9">Amino acid permease</fullName>
    </submittedName>
</protein>
<dbReference type="InterPro" id="IPR050524">
    <property type="entry name" value="APC_YAT"/>
</dbReference>
<dbReference type="PANTHER" id="PTHR43341:SF5">
    <property type="entry name" value="S-METHYLMETHIONINE PERMEASE-RELATED"/>
    <property type="match status" value="1"/>
</dbReference>
<sequence length="477" mass="50911">MDKIIGKEIEKTDNLNRALKLPAIVMVSMGGTVGTGLFLGSGYVMQNAGPGGTLIAYLFGGVIMYLMMLCLGELMVAKPVAGGVQAYATELVNPAMGFTVGWIKTLAYALTASAQLVASSIIVSNIFPQVPSIYFIVAFILLFIVMNMGPVDKAGNSGFVFSSIKFFLVISFIIVGFAMIMGVGFKPTGFSNMVNDGGFFPIGIKGIVMTMMSAAFAFGGADLCASAAGEAENPEKTLPKVINWTIWGLILCYIVSFVILLAILPWRTASLNSSPFADVFKLAGLHSGELIVNVCVLTSALSSGNAFVFACTRSLWSMGSLGQAPAFLSKLSKKKVPIPALLATMLVASLAVVSAFVAKDTVYLFLQSVIGIANVFTYSLYGVCLMAFRKVYIKEGGSLGNLKYKTPFFPLTPILLIFMCAILFIGMFFDPSQKLALMTGIPTLILLYGFFTIYQRAAKKSMSTGNIAAAGIDQRRE</sequence>
<keyword evidence="4" id="KW-0029">Amino-acid transport</keyword>
<dbReference type="AlphaFoldDB" id="A0A858BTC9"/>
<dbReference type="InterPro" id="IPR004840">
    <property type="entry name" value="Amino_acid_permease_CS"/>
</dbReference>
<evidence type="ECO:0000259" key="8">
    <source>
        <dbReference type="Pfam" id="PF00324"/>
    </source>
</evidence>
<dbReference type="GO" id="GO:0016020">
    <property type="term" value="C:membrane"/>
    <property type="evidence" value="ECO:0007669"/>
    <property type="project" value="UniProtKB-SubCell"/>
</dbReference>
<name>A0A858BTC9_9FIRM</name>
<feature type="transmembrane region" description="Helical" evidence="7">
    <location>
        <begin position="290"/>
        <end position="316"/>
    </location>
</feature>
<evidence type="ECO:0000256" key="6">
    <source>
        <dbReference type="ARBA" id="ARBA00023136"/>
    </source>
</evidence>
<keyword evidence="6 7" id="KW-0472">Membrane</keyword>
<dbReference type="PANTHER" id="PTHR43341">
    <property type="entry name" value="AMINO ACID PERMEASE"/>
    <property type="match status" value="1"/>
</dbReference>
<accession>A0A858BTC9</accession>
<feature type="transmembrane region" description="Helical" evidence="7">
    <location>
        <begin position="408"/>
        <end position="429"/>
    </location>
</feature>
<reference evidence="9 10" key="1">
    <citation type="submission" date="2020-02" db="EMBL/GenBank/DDBJ databases">
        <authorList>
            <person name="Kim Y.B."/>
            <person name="Roh S.W."/>
        </authorList>
    </citation>
    <scope>NUCLEOTIDE SEQUENCE [LARGE SCALE GENOMIC DNA]</scope>
    <source>
        <strain evidence="9 10">DSM 103574</strain>
    </source>
</reference>
<feature type="domain" description="Amino acid permease/ SLC12A" evidence="8">
    <location>
        <begin position="24"/>
        <end position="447"/>
    </location>
</feature>
<dbReference type="GO" id="GO:0015171">
    <property type="term" value="F:amino acid transmembrane transporter activity"/>
    <property type="evidence" value="ECO:0007669"/>
    <property type="project" value="TreeGrafter"/>
</dbReference>
<evidence type="ECO:0000256" key="3">
    <source>
        <dbReference type="ARBA" id="ARBA00022692"/>
    </source>
</evidence>
<evidence type="ECO:0000313" key="9">
    <source>
        <dbReference type="EMBL" id="QIB68817.1"/>
    </source>
</evidence>
<evidence type="ECO:0000256" key="4">
    <source>
        <dbReference type="ARBA" id="ARBA00022970"/>
    </source>
</evidence>
<keyword evidence="2" id="KW-0813">Transport</keyword>
<dbReference type="PROSITE" id="PS00218">
    <property type="entry name" value="AMINO_ACID_PERMEASE_1"/>
    <property type="match status" value="1"/>
</dbReference>
<dbReference type="Pfam" id="PF00324">
    <property type="entry name" value="AA_permease"/>
    <property type="match status" value="1"/>
</dbReference>
<dbReference type="KEGG" id="abut:Ami103574_05545"/>
<dbReference type="RefSeq" id="WP_163065680.1">
    <property type="nucleotide sequence ID" value="NZ_CP048649.1"/>
</dbReference>
<keyword evidence="5 7" id="KW-1133">Transmembrane helix</keyword>